<dbReference type="SUPFAM" id="SSF49723">
    <property type="entry name" value="Lipase/lipooxygenase domain (PLAT/LH2 domain)"/>
    <property type="match status" value="1"/>
</dbReference>
<dbReference type="GO" id="GO:0016702">
    <property type="term" value="F:oxidoreductase activity, acting on single donors with incorporation of molecular oxygen, incorporation of two atoms of oxygen"/>
    <property type="evidence" value="ECO:0007669"/>
    <property type="project" value="InterPro"/>
</dbReference>
<dbReference type="Gene3D" id="1.20.245.10">
    <property type="entry name" value="Lipoxygenase-1, Domain 5"/>
    <property type="match status" value="1"/>
</dbReference>
<dbReference type="EMBL" id="CM001745">
    <property type="protein sequence ID" value="KJB34858.1"/>
    <property type="molecule type" value="Genomic_DNA"/>
</dbReference>
<dbReference type="SMART" id="SM00308">
    <property type="entry name" value="LH2"/>
    <property type="match status" value="1"/>
</dbReference>
<dbReference type="AlphaFoldDB" id="A0A0D2Q5Y2"/>
<dbReference type="InterPro" id="IPR001024">
    <property type="entry name" value="PLAT/LH2_dom"/>
</dbReference>
<dbReference type="FunFam" id="1.20.245.10:FF:000002">
    <property type="entry name" value="Lipoxygenase"/>
    <property type="match status" value="1"/>
</dbReference>
<accession>A0A0D2Q5Y2</accession>
<evidence type="ECO:0000256" key="14">
    <source>
        <dbReference type="SAM" id="MobiDB-lite"/>
    </source>
</evidence>
<dbReference type="GO" id="GO:0046872">
    <property type="term" value="F:metal ion binding"/>
    <property type="evidence" value="ECO:0007669"/>
    <property type="project" value="UniProtKB-KW"/>
</dbReference>
<dbReference type="PROSITE" id="PS00711">
    <property type="entry name" value="LIPOXYGENASE_1"/>
    <property type="match status" value="1"/>
</dbReference>
<evidence type="ECO:0000259" key="15">
    <source>
        <dbReference type="PROSITE" id="PS50095"/>
    </source>
</evidence>
<dbReference type="SUPFAM" id="SSF48484">
    <property type="entry name" value="Lipoxigenase"/>
    <property type="match status" value="1"/>
</dbReference>
<dbReference type="PRINTS" id="PR00468">
    <property type="entry name" value="PLTLPOXGNASE"/>
</dbReference>
<evidence type="ECO:0000256" key="10">
    <source>
        <dbReference type="ARBA" id="ARBA00023098"/>
    </source>
</evidence>
<dbReference type="InterPro" id="IPR036226">
    <property type="entry name" value="LipOase_C_sf"/>
</dbReference>
<dbReference type="InterPro" id="IPR027433">
    <property type="entry name" value="Lipoxygenase_dom_3"/>
</dbReference>
<dbReference type="GO" id="GO:0006633">
    <property type="term" value="P:fatty acid biosynthetic process"/>
    <property type="evidence" value="ECO:0007669"/>
    <property type="project" value="UniProtKB-KW"/>
</dbReference>
<feature type="domain" description="PLAT" evidence="15">
    <location>
        <begin position="78"/>
        <end position="211"/>
    </location>
</feature>
<dbReference type="InterPro" id="IPR036392">
    <property type="entry name" value="PLAT/LH2_dom_sf"/>
</dbReference>
<dbReference type="KEGG" id="gra:105798973"/>
<dbReference type="Proteomes" id="UP000032304">
    <property type="component" value="Chromosome 6"/>
</dbReference>
<keyword evidence="7 13" id="KW-0223">Dioxygenase</keyword>
<evidence type="ECO:0000256" key="4">
    <source>
        <dbReference type="ARBA" id="ARBA00022723"/>
    </source>
</evidence>
<evidence type="ECO:0000256" key="8">
    <source>
        <dbReference type="ARBA" id="ARBA00023002"/>
    </source>
</evidence>
<dbReference type="GO" id="GO:0031408">
    <property type="term" value="P:oxylipin biosynthetic process"/>
    <property type="evidence" value="ECO:0007669"/>
    <property type="project" value="UniProtKB-KW"/>
</dbReference>
<dbReference type="Gramene" id="KJB34858">
    <property type="protein sequence ID" value="KJB34858"/>
    <property type="gene ID" value="B456_006G087200"/>
</dbReference>
<evidence type="ECO:0000256" key="9">
    <source>
        <dbReference type="ARBA" id="ARBA00023004"/>
    </source>
</evidence>
<organism evidence="17 18">
    <name type="scientific">Gossypium raimondii</name>
    <name type="common">Peruvian cotton</name>
    <name type="synonym">Gossypium klotzschianum subsp. raimondii</name>
    <dbReference type="NCBI Taxonomy" id="29730"/>
    <lineage>
        <taxon>Eukaryota</taxon>
        <taxon>Viridiplantae</taxon>
        <taxon>Streptophyta</taxon>
        <taxon>Embryophyta</taxon>
        <taxon>Tracheophyta</taxon>
        <taxon>Spermatophyta</taxon>
        <taxon>Magnoliopsida</taxon>
        <taxon>eudicotyledons</taxon>
        <taxon>Gunneridae</taxon>
        <taxon>Pentapetalae</taxon>
        <taxon>rosids</taxon>
        <taxon>malvids</taxon>
        <taxon>Malvales</taxon>
        <taxon>Malvaceae</taxon>
        <taxon>Malvoideae</taxon>
        <taxon>Gossypium</taxon>
    </lineage>
</organism>
<dbReference type="Gene3D" id="3.10.450.60">
    <property type="match status" value="1"/>
</dbReference>
<dbReference type="InterPro" id="IPR000907">
    <property type="entry name" value="LipOase"/>
</dbReference>
<evidence type="ECO:0000256" key="6">
    <source>
        <dbReference type="ARBA" id="ARBA00022832"/>
    </source>
</evidence>
<dbReference type="PROSITE" id="PS50095">
    <property type="entry name" value="PLAT"/>
    <property type="match status" value="1"/>
</dbReference>
<dbReference type="OrthoDB" id="407298at2759"/>
<dbReference type="Gene3D" id="4.10.375.10">
    <property type="entry name" value="Lipoxygenase-1, Domain 2"/>
    <property type="match status" value="1"/>
</dbReference>
<evidence type="ECO:0000256" key="3">
    <source>
        <dbReference type="ARBA" id="ARBA00022516"/>
    </source>
</evidence>
<evidence type="ECO:0000313" key="17">
    <source>
        <dbReference type="EMBL" id="KJB34858.1"/>
    </source>
</evidence>
<keyword evidence="5" id="KW-0925">Oxylipin biosynthesis</keyword>
<dbReference type="PRINTS" id="PR00087">
    <property type="entry name" value="LIPOXYGENASE"/>
</dbReference>
<comment type="caution">
    <text evidence="12">Lacks conserved residue(s) required for the propagation of feature annotation.</text>
</comment>
<dbReference type="GO" id="GO:0034440">
    <property type="term" value="P:lipid oxidation"/>
    <property type="evidence" value="ECO:0007669"/>
    <property type="project" value="InterPro"/>
</dbReference>
<name>A0A0D2Q5Y2_GOSRA</name>
<proteinExistence type="inferred from homology"/>
<dbReference type="Pfam" id="PF00305">
    <property type="entry name" value="Lipoxygenase"/>
    <property type="match status" value="1"/>
</dbReference>
<evidence type="ECO:0000256" key="11">
    <source>
        <dbReference type="ARBA" id="ARBA00023160"/>
    </source>
</evidence>
<keyword evidence="4 13" id="KW-0479">Metal-binding</keyword>
<dbReference type="STRING" id="29730.A0A0D2Q5Y2"/>
<evidence type="ECO:0000256" key="13">
    <source>
        <dbReference type="RuleBase" id="RU003974"/>
    </source>
</evidence>
<keyword evidence="9 13" id="KW-0408">Iron</keyword>
<keyword evidence="11" id="KW-0275">Fatty acid biosynthesis</keyword>
<dbReference type="Gene3D" id="2.60.60.20">
    <property type="entry name" value="PLAT/LH2 domain"/>
    <property type="match status" value="1"/>
</dbReference>
<dbReference type="InterPro" id="IPR013819">
    <property type="entry name" value="LipOase_C"/>
</dbReference>
<protein>
    <recommendedName>
        <fullName evidence="19">Lipoxygenase</fullName>
    </recommendedName>
</protein>
<evidence type="ECO:0008006" key="19">
    <source>
        <dbReference type="Google" id="ProtNLM"/>
    </source>
</evidence>
<dbReference type="PROSITE" id="PS51393">
    <property type="entry name" value="LIPOXYGENASE_3"/>
    <property type="match status" value="1"/>
</dbReference>
<evidence type="ECO:0000259" key="16">
    <source>
        <dbReference type="PROSITE" id="PS51393"/>
    </source>
</evidence>
<evidence type="ECO:0000256" key="1">
    <source>
        <dbReference type="ARBA" id="ARBA00001962"/>
    </source>
</evidence>
<evidence type="ECO:0000313" key="18">
    <source>
        <dbReference type="Proteomes" id="UP000032304"/>
    </source>
</evidence>
<evidence type="ECO:0000256" key="7">
    <source>
        <dbReference type="ARBA" id="ARBA00022964"/>
    </source>
</evidence>
<dbReference type="InterPro" id="IPR020833">
    <property type="entry name" value="LipOase_Fe_BS"/>
</dbReference>
<keyword evidence="3" id="KW-0444">Lipid biosynthesis</keyword>
<keyword evidence="10" id="KW-0443">Lipid metabolism</keyword>
<feature type="region of interest" description="Disordered" evidence="14">
    <location>
        <begin position="274"/>
        <end position="297"/>
    </location>
</feature>
<dbReference type="Pfam" id="PF01477">
    <property type="entry name" value="PLAT"/>
    <property type="match status" value="1"/>
</dbReference>
<feature type="domain" description="Lipoxygenase" evidence="16">
    <location>
        <begin position="214"/>
        <end position="911"/>
    </location>
</feature>
<gene>
    <name evidence="17" type="ORF">B456_006G087200</name>
</gene>
<evidence type="ECO:0000256" key="2">
    <source>
        <dbReference type="ARBA" id="ARBA00009419"/>
    </source>
</evidence>
<keyword evidence="8 13" id="KW-0560">Oxidoreductase</keyword>
<evidence type="ECO:0000256" key="5">
    <source>
        <dbReference type="ARBA" id="ARBA00022767"/>
    </source>
</evidence>
<dbReference type="Gene3D" id="4.10.372.10">
    <property type="entry name" value="Lipoxygenase-1, Domain 3"/>
    <property type="match status" value="1"/>
</dbReference>
<comment type="cofactor">
    <cofactor evidence="1 13">
        <name>Fe cation</name>
        <dbReference type="ChEBI" id="CHEBI:24875"/>
    </cofactor>
</comment>
<sequence>MAGTREILYSLPMATRLPTKSSIYNHFNRHLHQHNRLPRSNYLPYDSGKRLLVQPRKVVVVAATPIKAAAETAVQCQVKAVVTVKCGSMEYVKDMVFRWLDSDAHRAQTGVVLQLVSTQVDPNSENPKLSKEAKIYWSINPKTKGGNKISLEVEFVVDANFGVPGAIIVTNKYKKEFYLESIVAIEGLVHFACNSWVQPHGFHAHNRIFFSNKVYLPNDTPVGLKRLREKELQQLRGNSDDSRTTSDRIYDYDVYNDLGNPDKGDEFVRPILGNQSQPYPRRCRSKRPPTSSDVNVESPVSKYMPKYVPRDEAFGDLKAKAITEGKWKAMLRSLVPTLKQKAAINGEAIKSFSDITELYKESLPPFEEGGDECWEKGGLPKLLNKMIKECGQDVFKFDSPKLISRDIPSCCLRDDELGRLTLAGMNPLSIERLKVFPPVSNLDPSIYGPQDSALKEEQIICHLNGMSVQQAIEENKLFILDYHDVYLPFLDRINAHPTKKAYATRTIFVLTDMGSLKPIAIELSLPEKNRNGPPKCVVTPPVDATTCWLWQLGKAHVCSNDAGAHQLIHHWLRTHACLEPFIIAAHRQLSVMHPIYKLLHCHMRYTMDVNAQGRQLLLNAGGIIESHFFTAACSMEVSASVYQNWWRFDMESLPADLIRRGMAVPDATEPHGLKLLIEDYPYATDGLLIWSAIEQLVQAYVHYYYPEANIIESDSELNAWYHESINIGHADIRHASWWLKLSTPNNLISILTTIIWLASAHHAAVNFGMYPYGGYFPVRPPFMRRLVPNERDPDYTTFLADPEGYFLASLPCLDQMLHYISVLDILSTHSADEEYLGDRKDLSAWAGDPEIVEALYKFSMEMKKIGKEIEKRNGDPNLRNRCGAGISPYELLLPSSGPGVTCRGVPNSVSI</sequence>
<dbReference type="InterPro" id="IPR001246">
    <property type="entry name" value="LipOase_plant"/>
</dbReference>
<dbReference type="SMR" id="A0A0D2Q5Y2"/>
<evidence type="ECO:0000256" key="12">
    <source>
        <dbReference type="PROSITE-ProRule" id="PRU00152"/>
    </source>
</evidence>
<keyword evidence="18" id="KW-1185">Reference proteome</keyword>
<comment type="similarity">
    <text evidence="2 13">Belongs to the lipoxygenase family.</text>
</comment>
<dbReference type="eggNOG" id="ENOG502SHZ1">
    <property type="taxonomic scope" value="Eukaryota"/>
</dbReference>
<keyword evidence="6" id="KW-0276">Fatty acid metabolism</keyword>
<reference evidence="17 18" key="1">
    <citation type="journal article" date="2012" name="Nature">
        <title>Repeated polyploidization of Gossypium genomes and the evolution of spinnable cotton fibres.</title>
        <authorList>
            <person name="Paterson A.H."/>
            <person name="Wendel J.F."/>
            <person name="Gundlach H."/>
            <person name="Guo H."/>
            <person name="Jenkins J."/>
            <person name="Jin D."/>
            <person name="Llewellyn D."/>
            <person name="Showmaker K.C."/>
            <person name="Shu S."/>
            <person name="Udall J."/>
            <person name="Yoo M.J."/>
            <person name="Byers R."/>
            <person name="Chen W."/>
            <person name="Doron-Faigenboim A."/>
            <person name="Duke M.V."/>
            <person name="Gong L."/>
            <person name="Grimwood J."/>
            <person name="Grover C."/>
            <person name="Grupp K."/>
            <person name="Hu G."/>
            <person name="Lee T.H."/>
            <person name="Li J."/>
            <person name="Lin L."/>
            <person name="Liu T."/>
            <person name="Marler B.S."/>
            <person name="Page J.T."/>
            <person name="Roberts A.W."/>
            <person name="Romanel E."/>
            <person name="Sanders W.S."/>
            <person name="Szadkowski E."/>
            <person name="Tan X."/>
            <person name="Tang H."/>
            <person name="Xu C."/>
            <person name="Wang J."/>
            <person name="Wang Z."/>
            <person name="Zhang D."/>
            <person name="Zhang L."/>
            <person name="Ashrafi H."/>
            <person name="Bedon F."/>
            <person name="Bowers J.E."/>
            <person name="Brubaker C.L."/>
            <person name="Chee P.W."/>
            <person name="Das S."/>
            <person name="Gingle A.R."/>
            <person name="Haigler C.H."/>
            <person name="Harker D."/>
            <person name="Hoffmann L.V."/>
            <person name="Hovav R."/>
            <person name="Jones D.C."/>
            <person name="Lemke C."/>
            <person name="Mansoor S."/>
            <person name="ur Rahman M."/>
            <person name="Rainville L.N."/>
            <person name="Rambani A."/>
            <person name="Reddy U.K."/>
            <person name="Rong J.K."/>
            <person name="Saranga Y."/>
            <person name="Scheffler B.E."/>
            <person name="Scheffler J.A."/>
            <person name="Stelly D.M."/>
            <person name="Triplett B.A."/>
            <person name="Van Deynze A."/>
            <person name="Vaslin M.F."/>
            <person name="Waghmare V.N."/>
            <person name="Walford S.A."/>
            <person name="Wright R.J."/>
            <person name="Zaki E.A."/>
            <person name="Zhang T."/>
            <person name="Dennis E.S."/>
            <person name="Mayer K.F."/>
            <person name="Peterson D.G."/>
            <person name="Rokhsar D.S."/>
            <person name="Wang X."/>
            <person name="Schmutz J."/>
        </authorList>
    </citation>
    <scope>NUCLEOTIDE SEQUENCE [LARGE SCALE GENOMIC DNA]</scope>
</reference>
<dbReference type="PANTHER" id="PTHR11771">
    <property type="entry name" value="LIPOXYGENASE"/>
    <property type="match status" value="1"/>
</dbReference>